<dbReference type="PANTHER" id="PTHR21666">
    <property type="entry name" value="PEPTIDASE-RELATED"/>
    <property type="match status" value="1"/>
</dbReference>
<comment type="caution">
    <text evidence="2">The sequence shown here is derived from an EMBL/GenBank/DDBJ whole genome shotgun (WGS) entry which is preliminary data.</text>
</comment>
<feature type="domain" description="M23ase beta-sheet core" evidence="1">
    <location>
        <begin position="194"/>
        <end position="288"/>
    </location>
</feature>
<evidence type="ECO:0000313" key="3">
    <source>
        <dbReference type="Proteomes" id="UP000050465"/>
    </source>
</evidence>
<evidence type="ECO:0000259" key="1">
    <source>
        <dbReference type="Pfam" id="PF01551"/>
    </source>
</evidence>
<dbReference type="SUPFAM" id="SSF51261">
    <property type="entry name" value="Duplicated hybrid motif"/>
    <property type="match status" value="1"/>
</dbReference>
<proteinExistence type="predicted"/>
<dbReference type="STRING" id="1666911.HLUCCA11_13045"/>
<dbReference type="EMBL" id="LJZR01000016">
    <property type="protein sequence ID" value="KPQ34862.1"/>
    <property type="molecule type" value="Genomic_DNA"/>
</dbReference>
<dbReference type="PANTHER" id="PTHR21666:SF286">
    <property type="entry name" value="LIPOPROTEIN NLPD"/>
    <property type="match status" value="1"/>
</dbReference>
<dbReference type="PATRIC" id="fig|1666911.3.peg.4821"/>
<dbReference type="InterPro" id="IPR016047">
    <property type="entry name" value="M23ase_b-sheet_dom"/>
</dbReference>
<name>A0A0P8C161_9CYAN</name>
<dbReference type="CDD" id="cd12797">
    <property type="entry name" value="M23_peptidase"/>
    <property type="match status" value="1"/>
</dbReference>
<dbReference type="InterPro" id="IPR050570">
    <property type="entry name" value="Cell_wall_metabolism_enzyme"/>
</dbReference>
<evidence type="ECO:0000313" key="2">
    <source>
        <dbReference type="EMBL" id="KPQ34862.1"/>
    </source>
</evidence>
<protein>
    <submittedName>
        <fullName evidence="2">Putative metalloendopeptidase</fullName>
    </submittedName>
</protein>
<dbReference type="Pfam" id="PF01551">
    <property type="entry name" value="Peptidase_M23"/>
    <property type="match status" value="1"/>
</dbReference>
<dbReference type="Proteomes" id="UP000050465">
    <property type="component" value="Unassembled WGS sequence"/>
</dbReference>
<organism evidence="2 3">
    <name type="scientific">Phormidesmis priestleyi Ana</name>
    <dbReference type="NCBI Taxonomy" id="1666911"/>
    <lineage>
        <taxon>Bacteria</taxon>
        <taxon>Bacillati</taxon>
        <taxon>Cyanobacteriota</taxon>
        <taxon>Cyanophyceae</taxon>
        <taxon>Leptolyngbyales</taxon>
        <taxon>Leptolyngbyaceae</taxon>
        <taxon>Phormidesmis</taxon>
    </lineage>
</organism>
<sequence>MRGFFVALLFLGVPTVLLGGFCFSLLQNNLRLSQTNAQLNEIATEVKAEVDYLGKEIDSLRERAGVTDDVTSGVTEEIARKTSDQLPKQNNLETTSNPASLLVLPVRGGGSLAKKLRPQGGPANEADAFDLLNDAKIQVPELSKALDSAIKPALEKTLAEESAYPDGRPVVGVVEVTSEFGLRSNPFGGGGYEVHEGIDFAGEQGDIIAAAGDGVVTLSGHNGGYGITVKIDHGYGYETLYAHMSDMRVQVGDRIKRGQIIGYIGSTGRSSGPHLHYGIYKDQKAINPRMLLKLPENNRATTPR</sequence>
<dbReference type="InterPro" id="IPR011055">
    <property type="entry name" value="Dup_hybrid_motif"/>
</dbReference>
<accession>A0A0P8C161</accession>
<dbReference type="GO" id="GO:0004222">
    <property type="term" value="F:metalloendopeptidase activity"/>
    <property type="evidence" value="ECO:0007669"/>
    <property type="project" value="TreeGrafter"/>
</dbReference>
<reference evidence="2 3" key="1">
    <citation type="submission" date="2015-09" db="EMBL/GenBank/DDBJ databases">
        <title>Identification and resolution of microdiversity through metagenomic sequencing of parallel consortia.</title>
        <authorList>
            <person name="Nelson W.C."/>
            <person name="Romine M.F."/>
            <person name="Lindemann S.R."/>
        </authorList>
    </citation>
    <scope>NUCLEOTIDE SEQUENCE [LARGE SCALE GENOMIC DNA]</scope>
    <source>
        <strain evidence="2">Ana</strain>
    </source>
</reference>
<gene>
    <name evidence="2" type="ORF">HLUCCA11_13045</name>
</gene>
<dbReference type="Gene3D" id="2.70.70.10">
    <property type="entry name" value="Glucose Permease (Domain IIA)"/>
    <property type="match status" value="1"/>
</dbReference>
<dbReference type="AlphaFoldDB" id="A0A0P8C161"/>